<name>Q3M9H5_TRIV2</name>
<keyword evidence="3" id="KW-1003">Cell membrane</keyword>
<dbReference type="Gene3D" id="1.10.3720.10">
    <property type="entry name" value="MetI-like"/>
    <property type="match status" value="1"/>
</dbReference>
<feature type="transmembrane region" description="Helical" evidence="7">
    <location>
        <begin position="97"/>
        <end position="117"/>
    </location>
</feature>
<keyword evidence="4 7" id="KW-0812">Transmembrane</keyword>
<dbReference type="STRING" id="240292.Ava_2748"/>
<evidence type="ECO:0000313" key="9">
    <source>
        <dbReference type="EMBL" id="ABA22361.1"/>
    </source>
</evidence>
<dbReference type="Pfam" id="PF00528">
    <property type="entry name" value="BPD_transp_1"/>
    <property type="match status" value="1"/>
</dbReference>
<keyword evidence="5 7" id="KW-1133">Transmembrane helix</keyword>
<dbReference type="InterPro" id="IPR035906">
    <property type="entry name" value="MetI-like_sf"/>
</dbReference>
<dbReference type="EMBL" id="CP000117">
    <property type="protein sequence ID" value="ABA22361.1"/>
    <property type="molecule type" value="Genomic_DNA"/>
</dbReference>
<feature type="transmembrane region" description="Helical" evidence="7">
    <location>
        <begin position="7"/>
        <end position="28"/>
    </location>
</feature>
<feature type="transmembrane region" description="Helical" evidence="7">
    <location>
        <begin position="269"/>
        <end position="291"/>
    </location>
</feature>
<dbReference type="HOGENOM" id="CLU_016047_1_1_3"/>
<evidence type="ECO:0000256" key="2">
    <source>
        <dbReference type="ARBA" id="ARBA00022448"/>
    </source>
</evidence>
<dbReference type="CDD" id="cd06261">
    <property type="entry name" value="TM_PBP2"/>
    <property type="match status" value="1"/>
</dbReference>
<dbReference type="AlphaFoldDB" id="Q3M9H5"/>
<keyword evidence="6 7" id="KW-0472">Membrane</keyword>
<feature type="transmembrane region" description="Helical" evidence="7">
    <location>
        <begin position="40"/>
        <end position="61"/>
    </location>
</feature>
<evidence type="ECO:0000256" key="3">
    <source>
        <dbReference type="ARBA" id="ARBA00022475"/>
    </source>
</evidence>
<evidence type="ECO:0000256" key="6">
    <source>
        <dbReference type="ARBA" id="ARBA00023136"/>
    </source>
</evidence>
<dbReference type="GO" id="GO:0055085">
    <property type="term" value="P:transmembrane transport"/>
    <property type="evidence" value="ECO:0007669"/>
    <property type="project" value="InterPro"/>
</dbReference>
<dbReference type="Proteomes" id="UP000002533">
    <property type="component" value="Chromosome"/>
</dbReference>
<evidence type="ECO:0000256" key="1">
    <source>
        <dbReference type="ARBA" id="ARBA00004651"/>
    </source>
</evidence>
<feature type="transmembrane region" description="Helical" evidence="7">
    <location>
        <begin position="212"/>
        <end position="233"/>
    </location>
</feature>
<dbReference type="GO" id="GO:0005886">
    <property type="term" value="C:plasma membrane"/>
    <property type="evidence" value="ECO:0007669"/>
    <property type="project" value="UniProtKB-SubCell"/>
</dbReference>
<proteinExistence type="inferred from homology"/>
<evidence type="ECO:0000313" key="10">
    <source>
        <dbReference type="Proteomes" id="UP000002533"/>
    </source>
</evidence>
<dbReference type="PROSITE" id="PS50928">
    <property type="entry name" value="ABC_TM1"/>
    <property type="match status" value="1"/>
</dbReference>
<evidence type="ECO:0000256" key="7">
    <source>
        <dbReference type="RuleBase" id="RU363032"/>
    </source>
</evidence>
<dbReference type="PANTHER" id="PTHR43744">
    <property type="entry name" value="ABC TRANSPORTER PERMEASE PROTEIN MG189-RELATED-RELATED"/>
    <property type="match status" value="1"/>
</dbReference>
<keyword evidence="2 7" id="KW-0813">Transport</keyword>
<evidence type="ECO:0000259" key="8">
    <source>
        <dbReference type="PROSITE" id="PS50928"/>
    </source>
</evidence>
<comment type="similarity">
    <text evidence="7">Belongs to the binding-protein-dependent transport system permease family.</text>
</comment>
<gene>
    <name evidence="9" type="ordered locus">Ava_2748</name>
</gene>
<feature type="transmembrane region" description="Helical" evidence="7">
    <location>
        <begin position="137"/>
        <end position="161"/>
    </location>
</feature>
<accession>Q3M9H5</accession>
<evidence type="ECO:0000256" key="4">
    <source>
        <dbReference type="ARBA" id="ARBA00022692"/>
    </source>
</evidence>
<dbReference type="PANTHER" id="PTHR43744:SF12">
    <property type="entry name" value="ABC TRANSPORTER PERMEASE PROTEIN MG189-RELATED"/>
    <property type="match status" value="1"/>
</dbReference>
<feature type="transmembrane region" description="Helical" evidence="7">
    <location>
        <begin position="240"/>
        <end position="257"/>
    </location>
</feature>
<comment type="subcellular location">
    <subcellularLocation>
        <location evidence="1 7">Cell membrane</location>
        <topology evidence="1 7">Multi-pass membrane protein</topology>
    </subcellularLocation>
</comment>
<dbReference type="SUPFAM" id="SSF161098">
    <property type="entry name" value="MetI-like"/>
    <property type="match status" value="1"/>
</dbReference>
<organism evidence="9 10">
    <name type="scientific">Trichormus variabilis (strain ATCC 29413 / PCC 7937)</name>
    <name type="common">Anabaena variabilis</name>
    <dbReference type="NCBI Taxonomy" id="240292"/>
    <lineage>
        <taxon>Bacteria</taxon>
        <taxon>Bacillati</taxon>
        <taxon>Cyanobacteriota</taxon>
        <taxon>Cyanophyceae</taxon>
        <taxon>Nostocales</taxon>
        <taxon>Nostocaceae</taxon>
        <taxon>Trichormus</taxon>
    </lineage>
</organism>
<sequence>MIGNWSVVISFSLLTPGLSQLQIFTLLYLPMFRSLPLAKVLLYVLLTTYAVITLIPFLWALSASFKPLSEIVSGTPNFLPQNFTLDNYRQIFLQEPLFLRWLFNSMVIAVSVTLLNLLFNSMAGYALARLSFVGKNFWFFLILAVLAVPAQITLIPTFLILKAIGWLNSYQGMIVPSMVNATFIFMMRQFFINFPQELEEAAQLDGLNTIGIFRYIILPLAKPALAAQAIFVFMGSWNNFLLPVVILFEPEMFTLPLGLNTFKGQYISYWNYIMAASMVFTLPALSIYAFFNRYFIQSATFTGGKG</sequence>
<feature type="domain" description="ABC transmembrane type-1" evidence="8">
    <location>
        <begin position="102"/>
        <end position="291"/>
    </location>
</feature>
<protein>
    <submittedName>
        <fullName evidence="9">Carbohydrate ABC transporter membrane protein 2, CUT1 family</fullName>
    </submittedName>
</protein>
<dbReference type="eggNOG" id="COG0395">
    <property type="taxonomic scope" value="Bacteria"/>
</dbReference>
<dbReference type="KEGG" id="ava:Ava_2748"/>
<evidence type="ECO:0000256" key="5">
    <source>
        <dbReference type="ARBA" id="ARBA00022989"/>
    </source>
</evidence>
<dbReference type="InterPro" id="IPR000515">
    <property type="entry name" value="MetI-like"/>
</dbReference>
<reference evidence="10" key="1">
    <citation type="journal article" date="2014" name="Stand. Genomic Sci.">
        <title>Complete genome sequence of Anabaena variabilis ATCC 29413.</title>
        <authorList>
            <person name="Thiel T."/>
            <person name="Pratte B.S."/>
            <person name="Zhong J."/>
            <person name="Goodwin L."/>
            <person name="Copeland A."/>
            <person name="Lucas S."/>
            <person name="Han C."/>
            <person name="Pitluck S."/>
            <person name="Land M.L."/>
            <person name="Kyrpides N.C."/>
            <person name="Woyke T."/>
        </authorList>
    </citation>
    <scope>NUCLEOTIDE SEQUENCE [LARGE SCALE GENOMIC DNA]</scope>
    <source>
        <strain evidence="10">ATCC 29413 / PCC 7937</strain>
    </source>
</reference>
<feature type="transmembrane region" description="Helical" evidence="7">
    <location>
        <begin position="173"/>
        <end position="192"/>
    </location>
</feature>